<gene>
    <name evidence="2" type="primary">ltrA</name>
    <name evidence="2" type="ORF">ARHIZOSPH14_11760</name>
</gene>
<dbReference type="Pfam" id="PF06772">
    <property type="entry name" value="LtrA"/>
    <property type="match status" value="1"/>
</dbReference>
<feature type="transmembrane region" description="Helical" evidence="1">
    <location>
        <begin position="163"/>
        <end position="184"/>
    </location>
</feature>
<sequence length="425" mass="46064">MNDHSSPPRSRIIAPRHALARMLGRSGTEPHRAATPLELFYDLTIVVAFSLASEEFAHALAEDHVLEGVVAFGFAMFAVIWAWMSHTRFATAYDTDDWFVRVAVLVQMVGVVVLALGIPPMFEAMSHWDIDNGLMVLGYVIMRVPLIALWARAATQDAQHRSTAARIAIGIAAAQVGWVALLLVDPPTPIWFALAGVLFVFELGHPIVAQRLRGALPWHPHHLAERYGLLAIIAFGEVVLGTTFAVGAVIDEQGLSTEALGLAFAGVALTFGMWWTYFSFPTAELLAAFPRRTTTWAYLHLVTYASIAAVGAGLHVVAYAIEDHVELAPVAVLATVAVPLAVVLAMAFVLYRVLLGPEGFDPLHLLLRSISAIVIVGALVMAWAGVPPVLCLLVLMLTPWVSIVTYEVFGHRHVQESLDRAVAGD</sequence>
<dbReference type="EMBL" id="BSDP01000001">
    <property type="protein sequence ID" value="GLI26934.1"/>
    <property type="molecule type" value="Genomic_DNA"/>
</dbReference>
<reference evidence="2" key="1">
    <citation type="submission" date="2022-12" db="EMBL/GenBank/DDBJ databases">
        <title>Reference genome sequencing for broad-spectrum identification of bacterial and archaeal isolates by mass spectrometry.</title>
        <authorList>
            <person name="Sekiguchi Y."/>
            <person name="Tourlousse D.M."/>
        </authorList>
    </citation>
    <scope>NUCLEOTIDE SEQUENCE</scope>
    <source>
        <strain evidence="2">14</strain>
    </source>
</reference>
<feature type="transmembrane region" description="Helical" evidence="1">
    <location>
        <begin position="327"/>
        <end position="353"/>
    </location>
</feature>
<dbReference type="PANTHER" id="PTHR36840">
    <property type="entry name" value="BLL5714 PROTEIN"/>
    <property type="match status" value="1"/>
</dbReference>
<feature type="transmembrane region" description="Helical" evidence="1">
    <location>
        <begin position="190"/>
        <end position="208"/>
    </location>
</feature>
<feature type="transmembrane region" description="Helical" evidence="1">
    <location>
        <begin position="301"/>
        <end position="321"/>
    </location>
</feature>
<keyword evidence="1" id="KW-1133">Transmembrane helix</keyword>
<feature type="transmembrane region" description="Helical" evidence="1">
    <location>
        <begin position="392"/>
        <end position="410"/>
    </location>
</feature>
<feature type="transmembrane region" description="Helical" evidence="1">
    <location>
        <begin position="98"/>
        <end position="122"/>
    </location>
</feature>
<keyword evidence="1" id="KW-0812">Transmembrane</keyword>
<dbReference type="InterPro" id="IPR010640">
    <property type="entry name" value="Low_temperature_requirement_A"/>
</dbReference>
<dbReference type="Proteomes" id="UP001144396">
    <property type="component" value="Unassembled WGS sequence"/>
</dbReference>
<feature type="transmembrane region" description="Helical" evidence="1">
    <location>
        <begin position="65"/>
        <end position="86"/>
    </location>
</feature>
<dbReference type="PANTHER" id="PTHR36840:SF1">
    <property type="entry name" value="BLL5714 PROTEIN"/>
    <property type="match status" value="1"/>
</dbReference>
<proteinExistence type="predicted"/>
<dbReference type="AlphaFoldDB" id="A0A9W6CX53"/>
<organism evidence="2 3">
    <name type="scientific">Agromyces rhizosphaerae</name>
    <dbReference type="NCBI Taxonomy" id="88374"/>
    <lineage>
        <taxon>Bacteria</taxon>
        <taxon>Bacillati</taxon>
        <taxon>Actinomycetota</taxon>
        <taxon>Actinomycetes</taxon>
        <taxon>Micrococcales</taxon>
        <taxon>Microbacteriaceae</taxon>
        <taxon>Agromyces</taxon>
    </lineage>
</organism>
<evidence type="ECO:0000313" key="3">
    <source>
        <dbReference type="Proteomes" id="UP001144396"/>
    </source>
</evidence>
<keyword evidence="1" id="KW-0472">Membrane</keyword>
<accession>A0A9W6CX53</accession>
<evidence type="ECO:0000313" key="2">
    <source>
        <dbReference type="EMBL" id="GLI26934.1"/>
    </source>
</evidence>
<feature type="transmembrane region" description="Helical" evidence="1">
    <location>
        <begin position="262"/>
        <end position="280"/>
    </location>
</feature>
<keyword evidence="3" id="KW-1185">Reference proteome</keyword>
<feature type="transmembrane region" description="Helical" evidence="1">
    <location>
        <begin position="134"/>
        <end position="151"/>
    </location>
</feature>
<name>A0A9W6CX53_9MICO</name>
<dbReference type="RefSeq" id="WP_281883026.1">
    <property type="nucleotide sequence ID" value="NZ_BSDP01000001.1"/>
</dbReference>
<comment type="caution">
    <text evidence="2">The sequence shown here is derived from an EMBL/GenBank/DDBJ whole genome shotgun (WGS) entry which is preliminary data.</text>
</comment>
<feature type="transmembrane region" description="Helical" evidence="1">
    <location>
        <begin position="229"/>
        <end position="250"/>
    </location>
</feature>
<feature type="transmembrane region" description="Helical" evidence="1">
    <location>
        <begin position="365"/>
        <end position="386"/>
    </location>
</feature>
<protein>
    <submittedName>
        <fullName evidence="2">Membrane protein</fullName>
    </submittedName>
</protein>
<evidence type="ECO:0000256" key="1">
    <source>
        <dbReference type="SAM" id="Phobius"/>
    </source>
</evidence>